<sequence length="182" mass="19784">MFIFHLICAVLPLAQGLSKPAQSDGGHGQQSKKGGALYIPPPPDDITVLPYEPAHDICTVLTDTYELLVSFKANDTSFLREVHCDSIEGPTTYEFSNGYASGFKINGTEYALASSIQDPGKAFAKYGGVEVTDDDMCRLGVSKLLSLLTGYGGTKERLCKLMVIIFAEIRVEKTMHEIKQAS</sequence>
<dbReference type="EMBL" id="JAAPAO010000045">
    <property type="protein sequence ID" value="KAF4675589.1"/>
    <property type="molecule type" value="Genomic_DNA"/>
</dbReference>
<dbReference type="Proteomes" id="UP000591131">
    <property type="component" value="Unassembled WGS sequence"/>
</dbReference>
<proteinExistence type="predicted"/>
<feature type="signal peptide" evidence="1">
    <location>
        <begin position="1"/>
        <end position="16"/>
    </location>
</feature>
<gene>
    <name evidence="2" type="ORF">FOL47_007540</name>
</gene>
<reference evidence="2 3" key="1">
    <citation type="submission" date="2020-04" db="EMBL/GenBank/DDBJ databases">
        <title>Perkinsus chesapeaki whole genome sequence.</title>
        <authorList>
            <person name="Bogema D.R."/>
        </authorList>
    </citation>
    <scope>NUCLEOTIDE SEQUENCE [LARGE SCALE GENOMIC DNA]</scope>
    <source>
        <strain evidence="2">ATCC PRA-425</strain>
    </source>
</reference>
<dbReference type="AlphaFoldDB" id="A0A7J6MVD9"/>
<keyword evidence="1" id="KW-0732">Signal</keyword>
<evidence type="ECO:0000313" key="2">
    <source>
        <dbReference type="EMBL" id="KAF4675589.1"/>
    </source>
</evidence>
<feature type="chain" id="PRO_5029664915" evidence="1">
    <location>
        <begin position="17"/>
        <end position="182"/>
    </location>
</feature>
<evidence type="ECO:0000256" key="1">
    <source>
        <dbReference type="SAM" id="SignalP"/>
    </source>
</evidence>
<keyword evidence="3" id="KW-1185">Reference proteome</keyword>
<evidence type="ECO:0000313" key="3">
    <source>
        <dbReference type="Proteomes" id="UP000591131"/>
    </source>
</evidence>
<organism evidence="2 3">
    <name type="scientific">Perkinsus chesapeaki</name>
    <name type="common">Clam parasite</name>
    <name type="synonym">Perkinsus andrewsi</name>
    <dbReference type="NCBI Taxonomy" id="330153"/>
    <lineage>
        <taxon>Eukaryota</taxon>
        <taxon>Sar</taxon>
        <taxon>Alveolata</taxon>
        <taxon>Perkinsozoa</taxon>
        <taxon>Perkinsea</taxon>
        <taxon>Perkinsida</taxon>
        <taxon>Perkinsidae</taxon>
        <taxon>Perkinsus</taxon>
    </lineage>
</organism>
<comment type="caution">
    <text evidence="2">The sequence shown here is derived from an EMBL/GenBank/DDBJ whole genome shotgun (WGS) entry which is preliminary data.</text>
</comment>
<accession>A0A7J6MVD9</accession>
<protein>
    <submittedName>
        <fullName evidence="2">Uncharacterized protein</fullName>
    </submittedName>
</protein>
<name>A0A7J6MVD9_PERCH</name>